<dbReference type="EMBL" id="JMIU01000001">
    <property type="protein sequence ID" value="KDN95402.1"/>
    <property type="molecule type" value="Genomic_DNA"/>
</dbReference>
<feature type="compositionally biased region" description="Polar residues" evidence="10">
    <location>
        <begin position="270"/>
        <end position="283"/>
    </location>
</feature>
<keyword evidence="6" id="KW-0963">Cytoplasm</keyword>
<dbReference type="STRING" id="28885.EI16_03640"/>
<evidence type="ECO:0000313" key="13">
    <source>
        <dbReference type="Proteomes" id="UP000027341"/>
    </source>
</evidence>
<reference evidence="12 13" key="1">
    <citation type="submission" date="2014-04" db="EMBL/GenBank/DDBJ databases">
        <title>Draft genome sequence of Hydrogenovibrio marinus MH-110, a model organism for aerobic H2 metabolism.</title>
        <authorList>
            <person name="Cha H.J."/>
            <person name="Jo B.H."/>
            <person name="Hwang B.H."/>
        </authorList>
    </citation>
    <scope>NUCLEOTIDE SEQUENCE [LARGE SCALE GENOMIC DNA]</scope>
    <source>
        <strain evidence="12 13">MH-110</strain>
    </source>
</reference>
<evidence type="ECO:0000256" key="5">
    <source>
        <dbReference type="ARBA" id="ARBA00022448"/>
    </source>
</evidence>
<dbReference type="InterPro" id="IPR051472">
    <property type="entry name" value="T3SS_Stator/FliH"/>
</dbReference>
<dbReference type="PANTHER" id="PTHR34982:SF1">
    <property type="entry name" value="FLAGELLAR ASSEMBLY PROTEIN FLIH"/>
    <property type="match status" value="1"/>
</dbReference>
<dbReference type="InterPro" id="IPR018035">
    <property type="entry name" value="Flagellar_FliH/T3SS_HrpE"/>
</dbReference>
<keyword evidence="7" id="KW-1005">Bacterial flagellum biogenesis</keyword>
<accession>A0A066ZPE7</accession>
<feature type="domain" description="Flagellar assembly protein FliH/Type III secretion system HrpE" evidence="11">
    <location>
        <begin position="121"/>
        <end position="236"/>
    </location>
</feature>
<dbReference type="GO" id="GO:0003774">
    <property type="term" value="F:cytoskeletal motor activity"/>
    <property type="evidence" value="ECO:0007669"/>
    <property type="project" value="InterPro"/>
</dbReference>
<evidence type="ECO:0000256" key="2">
    <source>
        <dbReference type="ARBA" id="ARBA00004496"/>
    </source>
</evidence>
<dbReference type="PRINTS" id="PR01003">
    <property type="entry name" value="FLGFLIH"/>
</dbReference>
<dbReference type="GO" id="GO:0005829">
    <property type="term" value="C:cytosol"/>
    <property type="evidence" value="ECO:0007669"/>
    <property type="project" value="TreeGrafter"/>
</dbReference>
<dbReference type="Proteomes" id="UP000027341">
    <property type="component" value="Unassembled WGS sequence"/>
</dbReference>
<comment type="function">
    <text evidence="1">Needed for flagellar regrowth and assembly.</text>
</comment>
<protein>
    <recommendedName>
        <fullName evidence="4">Flagellar assembly protein FliH</fullName>
    </recommendedName>
</protein>
<evidence type="ECO:0000256" key="3">
    <source>
        <dbReference type="ARBA" id="ARBA00006602"/>
    </source>
</evidence>
<keyword evidence="8" id="KW-0653">Protein transport</keyword>
<dbReference type="Pfam" id="PF02108">
    <property type="entry name" value="FliH"/>
    <property type="match status" value="1"/>
</dbReference>
<dbReference type="GO" id="GO:0044781">
    <property type="term" value="P:bacterial-type flagellum organization"/>
    <property type="evidence" value="ECO:0007669"/>
    <property type="project" value="UniProtKB-KW"/>
</dbReference>
<keyword evidence="13" id="KW-1185">Reference proteome</keyword>
<evidence type="ECO:0000256" key="9">
    <source>
        <dbReference type="ARBA" id="ARBA00023225"/>
    </source>
</evidence>
<keyword evidence="9" id="KW-1006">Bacterial flagellum protein export</keyword>
<evidence type="ECO:0000259" key="11">
    <source>
        <dbReference type="Pfam" id="PF02108"/>
    </source>
</evidence>
<evidence type="ECO:0000313" key="12">
    <source>
        <dbReference type="EMBL" id="KDN95402.1"/>
    </source>
</evidence>
<keyword evidence="5" id="KW-0813">Transport</keyword>
<evidence type="ECO:0000256" key="8">
    <source>
        <dbReference type="ARBA" id="ARBA00022927"/>
    </source>
</evidence>
<evidence type="ECO:0000256" key="4">
    <source>
        <dbReference type="ARBA" id="ARBA00016507"/>
    </source>
</evidence>
<organism evidence="12 13">
    <name type="scientific">Hydrogenovibrio marinus</name>
    <dbReference type="NCBI Taxonomy" id="28885"/>
    <lineage>
        <taxon>Bacteria</taxon>
        <taxon>Pseudomonadati</taxon>
        <taxon>Pseudomonadota</taxon>
        <taxon>Gammaproteobacteria</taxon>
        <taxon>Thiotrichales</taxon>
        <taxon>Piscirickettsiaceae</taxon>
        <taxon>Hydrogenovibrio</taxon>
    </lineage>
</organism>
<evidence type="ECO:0000256" key="10">
    <source>
        <dbReference type="SAM" id="MobiDB-lite"/>
    </source>
</evidence>
<comment type="caution">
    <text evidence="12">The sequence shown here is derived from an EMBL/GenBank/DDBJ whole genome shotgun (WGS) entry which is preliminary data.</text>
</comment>
<dbReference type="PANTHER" id="PTHR34982">
    <property type="entry name" value="YOP PROTEINS TRANSLOCATION PROTEIN L"/>
    <property type="match status" value="1"/>
</dbReference>
<sequence>MSMETEKEGVSSSIDEQEDIPQATVISSDAFNAPEVKAWKFANLEEQAKQEHQKIRDDVLEKLRKEVEPQVREQSILIKRQAYEEAQKKGYEEGFQQGVKAGRLEGKSQAQKEAEERLTPQVKSLQELAEFMVAPYQRITEQVFAQLAALSIEIAKKVVEKEIVQHQDWVLEAVKKSVNRLPNEIEPIEVHLNPEDKQIVETYAEDSRTNWVLIADENISIGSCKVKQNASTLVNDWREQLETLLEETYSIAEKLSEPEETTASAEDANQEQTVDETSSSPNL</sequence>
<evidence type="ECO:0000256" key="6">
    <source>
        <dbReference type="ARBA" id="ARBA00022490"/>
    </source>
</evidence>
<evidence type="ECO:0000256" key="7">
    <source>
        <dbReference type="ARBA" id="ARBA00022795"/>
    </source>
</evidence>
<dbReference type="GO" id="GO:0009288">
    <property type="term" value="C:bacterial-type flagellum"/>
    <property type="evidence" value="ECO:0007669"/>
    <property type="project" value="InterPro"/>
</dbReference>
<gene>
    <name evidence="12" type="ORF">EI16_03640</name>
</gene>
<dbReference type="RefSeq" id="WP_035628843.1">
    <property type="nucleotide sequence ID" value="NZ_AP020335.1"/>
</dbReference>
<name>A0A066ZPE7_HYDMR</name>
<proteinExistence type="inferred from homology"/>
<comment type="similarity">
    <text evidence="3">Belongs to the FliH family.</text>
</comment>
<feature type="region of interest" description="Disordered" evidence="10">
    <location>
        <begin position="1"/>
        <end position="27"/>
    </location>
</feature>
<dbReference type="InterPro" id="IPR000563">
    <property type="entry name" value="Flag_FliH"/>
</dbReference>
<comment type="subcellular location">
    <subcellularLocation>
        <location evidence="2">Cytoplasm</location>
    </subcellularLocation>
</comment>
<dbReference type="GO" id="GO:0015031">
    <property type="term" value="P:protein transport"/>
    <property type="evidence" value="ECO:0007669"/>
    <property type="project" value="UniProtKB-KW"/>
</dbReference>
<feature type="region of interest" description="Disordered" evidence="10">
    <location>
        <begin position="252"/>
        <end position="283"/>
    </location>
</feature>
<dbReference type="AlphaFoldDB" id="A0A066ZPE7"/>
<dbReference type="GO" id="GO:0071973">
    <property type="term" value="P:bacterial-type flagellum-dependent cell motility"/>
    <property type="evidence" value="ECO:0007669"/>
    <property type="project" value="InterPro"/>
</dbReference>
<evidence type="ECO:0000256" key="1">
    <source>
        <dbReference type="ARBA" id="ARBA00003041"/>
    </source>
</evidence>